<dbReference type="AlphaFoldDB" id="A0A0Q0Z475"/>
<keyword evidence="2" id="KW-1185">Reference proteome</keyword>
<sequence length="55" mass="6537">MTRERATTSKVIDATYAERLRLFEASPELYFRQYPKPRFGFQPSSKRSAKHRKDS</sequence>
<name>A0A0Q0Z475_9CORY</name>
<organism evidence="1 2">
    <name type="scientific">Corynebacterium oculi</name>
    <dbReference type="NCBI Taxonomy" id="1544416"/>
    <lineage>
        <taxon>Bacteria</taxon>
        <taxon>Bacillati</taxon>
        <taxon>Actinomycetota</taxon>
        <taxon>Actinomycetes</taxon>
        <taxon>Mycobacteriales</taxon>
        <taxon>Corynebacteriaceae</taxon>
        <taxon>Corynebacterium</taxon>
    </lineage>
</organism>
<dbReference type="OrthoDB" id="10006936at2"/>
<dbReference type="EMBL" id="LKST01000002">
    <property type="protein sequence ID" value="KQB84220.1"/>
    <property type="molecule type" value="Genomic_DNA"/>
</dbReference>
<reference evidence="1 2" key="1">
    <citation type="submission" date="2015-10" db="EMBL/GenBank/DDBJ databases">
        <title>Corynebacteirum lowii and Corynebacterium oculi species nova, derived from human clinical disease and and emended description of Corynebacterium mastiditis.</title>
        <authorList>
            <person name="Bernard K."/>
            <person name="Pacheco A.L."/>
            <person name="Mcdougall C."/>
            <person name="Burtx T."/>
            <person name="Weibe D."/>
            <person name="Tyler S."/>
            <person name="Olson A.B."/>
            <person name="Cnockaert M."/>
            <person name="Eguchi H."/>
            <person name="Kuwahara T."/>
            <person name="Nakayama-Imaohji H."/>
            <person name="Boudewijins M."/>
            <person name="Van Hoecke F."/>
            <person name="Bernier A.-M."/>
            <person name="Vandamme P."/>
        </authorList>
    </citation>
    <scope>NUCLEOTIDE SEQUENCE [LARGE SCALE GENOMIC DNA]</scope>
    <source>
        <strain evidence="1 2">NML 130210</strain>
    </source>
</reference>
<dbReference type="STRING" id="1544416.Cocul_01017"/>
<dbReference type="RefSeq" id="WP_160318492.1">
    <property type="nucleotide sequence ID" value="NZ_LKST01000002.1"/>
</dbReference>
<accession>A0A0Q0Z475</accession>
<proteinExistence type="predicted"/>
<dbReference type="Proteomes" id="UP000050517">
    <property type="component" value="Unassembled WGS sequence"/>
</dbReference>
<gene>
    <name evidence="1" type="ORF">Cocul_01017</name>
</gene>
<evidence type="ECO:0000313" key="2">
    <source>
        <dbReference type="Proteomes" id="UP000050517"/>
    </source>
</evidence>
<dbReference type="PATRIC" id="fig|1544416.3.peg.1021"/>
<evidence type="ECO:0000313" key="1">
    <source>
        <dbReference type="EMBL" id="KQB84220.1"/>
    </source>
</evidence>
<protein>
    <submittedName>
        <fullName evidence="1">Uncharacterized protein</fullName>
    </submittedName>
</protein>
<comment type="caution">
    <text evidence="1">The sequence shown here is derived from an EMBL/GenBank/DDBJ whole genome shotgun (WGS) entry which is preliminary data.</text>
</comment>